<dbReference type="GO" id="GO:0016874">
    <property type="term" value="F:ligase activity"/>
    <property type="evidence" value="ECO:0007669"/>
    <property type="project" value="UniProtKB-KW"/>
</dbReference>
<dbReference type="PANTHER" id="PTHR36932:SF1">
    <property type="entry name" value="CAPSULAR POLYSACCHARIDE BIOSYNTHESIS PROTEIN"/>
    <property type="match status" value="1"/>
</dbReference>
<dbReference type="PANTHER" id="PTHR36932">
    <property type="entry name" value="CAPSULAR POLYSACCHARIDE BIOSYNTHESIS PROTEIN"/>
    <property type="match status" value="1"/>
</dbReference>
<dbReference type="EMBL" id="FOUR01000002">
    <property type="protein sequence ID" value="SFM70157.1"/>
    <property type="molecule type" value="Genomic_DNA"/>
</dbReference>
<proteinExistence type="predicted"/>
<protein>
    <submittedName>
        <fullName evidence="1">Phenylacetate-CoA ligase</fullName>
    </submittedName>
</protein>
<keyword evidence="1" id="KW-0436">Ligase</keyword>
<dbReference type="SUPFAM" id="SSF56801">
    <property type="entry name" value="Acetyl-CoA synthetase-like"/>
    <property type="match status" value="1"/>
</dbReference>
<evidence type="ECO:0000313" key="2">
    <source>
        <dbReference type="Proteomes" id="UP000199339"/>
    </source>
</evidence>
<dbReference type="Gene3D" id="3.40.50.12780">
    <property type="entry name" value="N-terminal domain of ligase-like"/>
    <property type="match status" value="1"/>
</dbReference>
<sequence>MGKLRYLLTRMFFFSMGLRVEKWRREVGYLWSLGIEERNSVLERILQANKPINAEGAEVTSLSELKGPPSLNKKQYQRLNCGAKTTAAFKRKTSGTTGEPTSVTLSREELSRMLGVRDYCFRQYGVRVGDREARFWGRPEYSFKSNLKNFVLNRKVCFPSGEQDTDSLVKTLNSAPDYLYGYASLLLEAAALIEKNSISFKPPKCVICTAETILPAQKEYLERVFNAPVVEEYGATEFDIVAFECKEGHRHFVNPWLIIRESEDSLLITDVSRKSSSIVNYELGDTGYMDSTDCGLLGDSIYLRNLTGRSVNRFVYIDSETKFHSVNISYAINDFQKKEQKIFSFKIIQDEYGVVDLYVSVELSYLKDILKRYIEEYIKDRTGNKVVINIFDNKQLNGYTGKSYFIQNICMSNGATAS</sequence>
<reference evidence="2" key="1">
    <citation type="submission" date="2016-10" db="EMBL/GenBank/DDBJ databases">
        <authorList>
            <person name="Varghese N."/>
            <person name="Submissions S."/>
        </authorList>
    </citation>
    <scope>NUCLEOTIDE SEQUENCE [LARGE SCALE GENOMIC DNA]</scope>
    <source>
        <strain evidence="2">CGMCC 1.6775</strain>
    </source>
</reference>
<keyword evidence="2" id="KW-1185">Reference proteome</keyword>
<evidence type="ECO:0000313" key="1">
    <source>
        <dbReference type="EMBL" id="SFM70157.1"/>
    </source>
</evidence>
<organism evidence="1 2">
    <name type="scientific">Marinobacter pelagius</name>
    <dbReference type="NCBI Taxonomy" id="379482"/>
    <lineage>
        <taxon>Bacteria</taxon>
        <taxon>Pseudomonadati</taxon>
        <taxon>Pseudomonadota</taxon>
        <taxon>Gammaproteobacteria</taxon>
        <taxon>Pseudomonadales</taxon>
        <taxon>Marinobacteraceae</taxon>
        <taxon>Marinobacter</taxon>
    </lineage>
</organism>
<dbReference type="InterPro" id="IPR042099">
    <property type="entry name" value="ANL_N_sf"/>
</dbReference>
<name>A0A1I4T0L1_9GAMM</name>
<accession>A0A1I4T0L1</accession>
<dbReference type="AlphaFoldDB" id="A0A1I4T0L1"/>
<gene>
    <name evidence="1" type="ORF">SAMN04487961_0936</name>
</gene>
<dbReference type="Proteomes" id="UP000199339">
    <property type="component" value="Unassembled WGS sequence"/>
</dbReference>
<dbReference type="InterPro" id="IPR053158">
    <property type="entry name" value="CapK_Type1_Caps_Biosynth"/>
</dbReference>